<feature type="compositionally biased region" description="Polar residues" evidence="1">
    <location>
        <begin position="293"/>
        <end position="305"/>
    </location>
</feature>
<evidence type="ECO:0000313" key="3">
    <source>
        <dbReference type="Proteomes" id="UP000281553"/>
    </source>
</evidence>
<evidence type="ECO:0000313" key="2">
    <source>
        <dbReference type="EMBL" id="VDK80403.1"/>
    </source>
</evidence>
<accession>A0A3P6TBS1</accession>
<feature type="compositionally biased region" description="Basic and acidic residues" evidence="1">
    <location>
        <begin position="108"/>
        <end position="122"/>
    </location>
</feature>
<gene>
    <name evidence="2" type="ORF">DILT_LOCUS3105</name>
</gene>
<feature type="region of interest" description="Disordered" evidence="1">
    <location>
        <begin position="79"/>
        <end position="98"/>
    </location>
</feature>
<keyword evidence="3" id="KW-1185">Reference proteome</keyword>
<proteinExistence type="predicted"/>
<feature type="compositionally biased region" description="Basic residues" evidence="1">
    <location>
        <begin position="182"/>
        <end position="198"/>
    </location>
</feature>
<feature type="region of interest" description="Disordered" evidence="1">
    <location>
        <begin position="108"/>
        <end position="150"/>
    </location>
</feature>
<dbReference type="EMBL" id="UYRU01043131">
    <property type="protein sequence ID" value="VDK80403.1"/>
    <property type="molecule type" value="Genomic_DNA"/>
</dbReference>
<protein>
    <submittedName>
        <fullName evidence="2">Uncharacterized protein</fullName>
    </submittedName>
</protein>
<dbReference type="AlphaFoldDB" id="A0A3P6TBS1"/>
<dbReference type="Proteomes" id="UP000281553">
    <property type="component" value="Unassembled WGS sequence"/>
</dbReference>
<evidence type="ECO:0000256" key="1">
    <source>
        <dbReference type="SAM" id="MobiDB-lite"/>
    </source>
</evidence>
<sequence>MQLVQIWTNQVVSGRNNHTVIRIDRAMDSKTSLSAWRYIRARRTNFDLPVRRVHEFDCWWAPMTFASFAAVVSQRTDWPASRRPADQSAFAAHEGRKREEEMHRLAQEARQAEEAKLIRIRSETSTPSTKSRARPTPLTAASSTREVWAPDEEEDLLMIEPDKDFFQTEIEPESTQLSSKDGRRRSRGSKVPLPKKPKVGTPSTVEKSSDAGKSPIFTKHKTAFKRRHAGGKAKVPLDRASKVMTGQAQAEADETETPVEEAAAEHEEEDEMSIKELSLELNTESFSEESTHAEGSTTARLSSTETSKRASAPGTPGRPRIKHMYRVSVKEANLSDVMSNSTTSIATEDLEDKIRLLEQIVEQKWFPEPDIALEPNRIAAVLAAELCRLKYYDLPSAVYLLDLLNNDLTHEWPLEKD</sequence>
<reference evidence="2 3" key="1">
    <citation type="submission" date="2018-11" db="EMBL/GenBank/DDBJ databases">
        <authorList>
            <consortium name="Pathogen Informatics"/>
        </authorList>
    </citation>
    <scope>NUCLEOTIDE SEQUENCE [LARGE SCALE GENOMIC DNA]</scope>
</reference>
<name>A0A3P6TBS1_DIBLA</name>
<feature type="compositionally biased region" description="Basic residues" evidence="1">
    <location>
        <begin position="218"/>
        <end position="231"/>
    </location>
</feature>
<organism evidence="2 3">
    <name type="scientific">Dibothriocephalus latus</name>
    <name type="common">Fish tapeworm</name>
    <name type="synonym">Diphyllobothrium latum</name>
    <dbReference type="NCBI Taxonomy" id="60516"/>
    <lineage>
        <taxon>Eukaryota</taxon>
        <taxon>Metazoa</taxon>
        <taxon>Spiralia</taxon>
        <taxon>Lophotrochozoa</taxon>
        <taxon>Platyhelminthes</taxon>
        <taxon>Cestoda</taxon>
        <taxon>Eucestoda</taxon>
        <taxon>Diphyllobothriidea</taxon>
        <taxon>Diphyllobothriidae</taxon>
        <taxon>Dibothriocephalus</taxon>
    </lineage>
</organism>
<feature type="region of interest" description="Disordered" evidence="1">
    <location>
        <begin position="167"/>
        <end position="320"/>
    </location>
</feature>